<dbReference type="GO" id="GO:0006171">
    <property type="term" value="P:cAMP biosynthetic process"/>
    <property type="evidence" value="ECO:0000318"/>
    <property type="project" value="GO_Central"/>
</dbReference>
<sequence>MSNSHQNNNSPDTLEEYCRIEQFASNDSKEGGEKNNSTRQNIKVSENEFTIEKLRTSYGSSASTVMNGSNEHTIEKLRTSDGSAASTVITSNKFLDSSLEDSLRTLDVLKEGVGGTTAEATTSTGRSSSTEEIRAATISNTALHSSFNAGQIKPRPLNTHHNNPNANSVHSSTRSDDSSMYGLDASWCSIDKSTPDSRFLSTLMNSLDEVVGGDDTNNMEEFLRANTLGSGGEGTVGTNDTDENDFECNVSGKDRLSSSLKRRLSAGFRSSLKSVGEQTSLSERDPSEREDTDTDDERGGIGGGAPLFRTRRSSGSHQAGRVVHVGGGGDADTDSNLCQLRGKARGPVSRNSSIGSLHSTGSNSSLPMSGLQVLHTSLQAARKSSLQHVENAVQSPSTHQSLRRRASDMSSRHHSKTSSTLDGDVDFSAEDFNRSCFGNDIGGTPPDGDNEDIDDTQFLVAEVGGKDYLRASRSVWTMRIIVVVTFVIVSVVVTCLTYIIFRNMEMTALKHEFNDIAALIIGNSMRILDSSGTSLNGLGEVYTGMFNEGESVAWNHPPSVMLSPSSTCANDESWKSSWSNVTLPGYNEIATSILNITAYRTIAFAPLLLDVDNRVNEWEEYANINALSEVRDVVSNGIRGSTKNITASSVLFPAWQVSPKEVMREGMMWDLYSHPLYNSPLSHILSTLDDGVGVVAATELMTCGDNLLPVGTTKEIPTSQPEDHSGLQHRGLLSEDDNCISVFAPVKKSFPTNTSSNNIVGVVTGVLAWKDILVYHSYGHKDLEWHHGQRGGVHVVIRSTAKQSNGSIVTNHATYLVDDHQALYLGPGEDHIDSKHSAMMQSYIYTFPNDGVSYTVEVHPTDESCATYGISKQPMVLAVIAASFFFLSTLVFFVYDYFVNYRQRVVERNAAHSTRIVNSLFPTFIRGKMLGQDSKSLHREESLRQNNSTAAVASQSSHIQSSQESVQRYDEEAPAPVGGKALSYRAGTINKGNSRRRGLKLNFDTPATQLKRFLTHPMPSREYDYNLSTSIIEMDPIAEVFENTTVMLADIEGFTAWCSEREPSQVFRLLETVYREFDIEARKLGVFKVETVGDCYVAVTGLPEPQDNHAIVLAKYAIKCLLKFNVLTKRLEATLGPGTAALGMRFGLHSGPVTAGVLRGEKSRFQLFGDTINVASRMESTGKKNMIQVSQDTADALTDVGKGHWLTPRDHQVSAKGKGMIQTYWLKPNNSRRKARSDLGAFETSSRKSSVGDLSIVSDDEMLATPKTSFHHALQQSWQCIGIENSNKERLVRWNAAILESFLLKLVDHRHTYSPGTSDVMFTPSEEDKVLSFSEKLSEQVMFPATTYPEALRRLSGDILEISPTARTELLDYVGRIALMYRDVPFHNFSEEDNRYASIAERTFGISADPLSQFVVVFSSLVHDVDHQGVPNAQLVQEGDPLASEFNNRSVAEKRSITIAWDLLMEDRYQDLRSTIFANGEEMRRFKQLLVNTVLATDIADKERSAIGKIRWQKAFHPSKSSELQDGNEQADEAKMRSLKATLVFEQIMQASDVAHTMQHWQTFRKWNKRLYTEVSKAYREGRGTTNPNEKWYEGEIGFFDFYIIPLAKKLRECGVFGSAASEYLDYALENRRRWEEEGREIAREMILENSAMFDVDTPDDSQKEEAKQESESRDVEGQAFQDMSEL</sequence>
<feature type="domain" description="Guanylate cyclase" evidence="9">
    <location>
        <begin position="1045"/>
        <end position="1179"/>
    </location>
</feature>
<evidence type="ECO:0000256" key="4">
    <source>
        <dbReference type="ARBA" id="ARBA00022989"/>
    </source>
</evidence>
<dbReference type="GO" id="GO:0004114">
    <property type="term" value="F:3',5'-cyclic-nucleotide phosphodiesterase activity"/>
    <property type="evidence" value="ECO:0007669"/>
    <property type="project" value="InterPro"/>
</dbReference>
<dbReference type="SUPFAM" id="SSF109604">
    <property type="entry name" value="HD-domain/PDEase-like"/>
    <property type="match status" value="1"/>
</dbReference>
<feature type="compositionally biased region" description="Basic and acidic residues" evidence="7">
    <location>
        <begin position="1661"/>
        <end position="1677"/>
    </location>
</feature>
<reference evidence="10 11" key="1">
    <citation type="journal article" date="2004" name="Science">
        <title>The genome of the diatom Thalassiosira pseudonana: ecology, evolution, and metabolism.</title>
        <authorList>
            <person name="Armbrust E.V."/>
            <person name="Berges J.A."/>
            <person name="Bowler C."/>
            <person name="Green B.R."/>
            <person name="Martinez D."/>
            <person name="Putnam N.H."/>
            <person name="Zhou S."/>
            <person name="Allen A.E."/>
            <person name="Apt K.E."/>
            <person name="Bechner M."/>
            <person name="Brzezinski M.A."/>
            <person name="Chaal B.K."/>
            <person name="Chiovitti A."/>
            <person name="Davis A.K."/>
            <person name="Demarest M.S."/>
            <person name="Detter J.C."/>
            <person name="Glavina T."/>
            <person name="Goodstein D."/>
            <person name="Hadi M.Z."/>
            <person name="Hellsten U."/>
            <person name="Hildebrand M."/>
            <person name="Jenkins B.D."/>
            <person name="Jurka J."/>
            <person name="Kapitonov V.V."/>
            <person name="Kroger N."/>
            <person name="Lau W.W."/>
            <person name="Lane T.W."/>
            <person name="Larimer F.W."/>
            <person name="Lippmeier J.C."/>
            <person name="Lucas S."/>
            <person name="Medina M."/>
            <person name="Montsant A."/>
            <person name="Obornik M."/>
            <person name="Parker M.S."/>
            <person name="Palenik B."/>
            <person name="Pazour G.J."/>
            <person name="Richardson P.M."/>
            <person name="Rynearson T.A."/>
            <person name="Saito M.A."/>
            <person name="Schwartz D.C."/>
            <person name="Thamatrakoln K."/>
            <person name="Valentin K."/>
            <person name="Vardi A."/>
            <person name="Wilkerson F.P."/>
            <person name="Rokhsar D.S."/>
        </authorList>
    </citation>
    <scope>NUCLEOTIDE SEQUENCE [LARGE SCALE GENOMIC DNA]</scope>
    <source>
        <strain evidence="10 11">CCMP1335</strain>
    </source>
</reference>
<proteinExistence type="predicted"/>
<dbReference type="SUPFAM" id="SSF55073">
    <property type="entry name" value="Nucleotide cyclase"/>
    <property type="match status" value="1"/>
</dbReference>
<gene>
    <name evidence="10" type="ORF">THAPSDRAFT_8258</name>
</gene>
<feature type="compositionally biased region" description="Polar residues" evidence="7">
    <location>
        <begin position="271"/>
        <end position="281"/>
    </location>
</feature>
<dbReference type="PANTHER" id="PTHR11920">
    <property type="entry name" value="GUANYLYL CYCLASE"/>
    <property type="match status" value="1"/>
</dbReference>
<dbReference type="KEGG" id="tps:THAPSDRAFT_8258"/>
<dbReference type="eggNOG" id="KOG1023">
    <property type="taxonomic scope" value="Eukaryota"/>
</dbReference>
<dbReference type="Gene3D" id="1.10.1300.10">
    <property type="entry name" value="3'5'-cyclic nucleotide phosphodiesterase, catalytic domain"/>
    <property type="match status" value="1"/>
</dbReference>
<protein>
    <recommendedName>
        <fullName evidence="9">Guanylate cyclase domain-containing protein</fullName>
    </recommendedName>
</protein>
<dbReference type="RefSeq" id="XP_002292766.1">
    <property type="nucleotide sequence ID" value="XM_002292730.1"/>
</dbReference>
<evidence type="ECO:0000256" key="2">
    <source>
        <dbReference type="ARBA" id="ARBA00022692"/>
    </source>
</evidence>
<dbReference type="HOGENOM" id="CLU_241311_0_0_1"/>
<organism evidence="10 11">
    <name type="scientific">Thalassiosira pseudonana</name>
    <name type="common">Marine diatom</name>
    <name type="synonym">Cyclotella nana</name>
    <dbReference type="NCBI Taxonomy" id="35128"/>
    <lineage>
        <taxon>Eukaryota</taxon>
        <taxon>Sar</taxon>
        <taxon>Stramenopiles</taxon>
        <taxon>Ochrophyta</taxon>
        <taxon>Bacillariophyta</taxon>
        <taxon>Coscinodiscophyceae</taxon>
        <taxon>Thalassiosirophycidae</taxon>
        <taxon>Thalassiosirales</taxon>
        <taxon>Thalassiosiraceae</taxon>
        <taxon>Thalassiosira</taxon>
    </lineage>
</organism>
<dbReference type="InterPro" id="IPR029787">
    <property type="entry name" value="Nucleotide_cyclase"/>
</dbReference>
<keyword evidence="6" id="KW-0456">Lyase</keyword>
<accession>B8C8Z4</accession>
<feature type="transmembrane region" description="Helical" evidence="8">
    <location>
        <begin position="476"/>
        <end position="501"/>
    </location>
</feature>
<feature type="transmembrane region" description="Helical" evidence="8">
    <location>
        <begin position="876"/>
        <end position="898"/>
    </location>
</feature>
<evidence type="ECO:0000256" key="8">
    <source>
        <dbReference type="SAM" id="Phobius"/>
    </source>
</evidence>
<feature type="region of interest" description="Disordered" evidence="7">
    <location>
        <begin position="950"/>
        <end position="974"/>
    </location>
</feature>
<dbReference type="GO" id="GO:0035556">
    <property type="term" value="P:intracellular signal transduction"/>
    <property type="evidence" value="ECO:0007669"/>
    <property type="project" value="InterPro"/>
</dbReference>
<dbReference type="GO" id="GO:0004016">
    <property type="term" value="F:adenylate cyclase activity"/>
    <property type="evidence" value="ECO:0000318"/>
    <property type="project" value="GO_Central"/>
</dbReference>
<dbReference type="InterPro" id="IPR002073">
    <property type="entry name" value="PDEase_catalytic_dom"/>
</dbReference>
<dbReference type="GO" id="GO:0016020">
    <property type="term" value="C:membrane"/>
    <property type="evidence" value="ECO:0007669"/>
    <property type="project" value="UniProtKB-SubCell"/>
</dbReference>
<dbReference type="PANTHER" id="PTHR11920:SF335">
    <property type="entry name" value="GUANYLATE CYCLASE"/>
    <property type="match status" value="1"/>
</dbReference>
<keyword evidence="11" id="KW-1185">Reference proteome</keyword>
<dbReference type="Proteomes" id="UP000001449">
    <property type="component" value="Chromosome 10"/>
</dbReference>
<evidence type="ECO:0000313" key="11">
    <source>
        <dbReference type="Proteomes" id="UP000001449"/>
    </source>
</evidence>
<dbReference type="Pfam" id="PF00211">
    <property type="entry name" value="Guanylate_cyc"/>
    <property type="match status" value="1"/>
</dbReference>
<keyword evidence="3" id="KW-0547">Nucleotide-binding</keyword>
<feature type="region of interest" description="Disordered" evidence="7">
    <location>
        <begin position="226"/>
        <end position="250"/>
    </location>
</feature>
<name>B8C8Z4_THAPS</name>
<dbReference type="GO" id="GO:0000166">
    <property type="term" value="F:nucleotide binding"/>
    <property type="evidence" value="ECO:0007669"/>
    <property type="project" value="UniProtKB-KW"/>
</dbReference>
<evidence type="ECO:0000256" key="6">
    <source>
        <dbReference type="ARBA" id="ARBA00023239"/>
    </source>
</evidence>
<feature type="compositionally biased region" description="Low complexity" evidence="7">
    <location>
        <begin position="954"/>
        <end position="966"/>
    </location>
</feature>
<keyword evidence="2 8" id="KW-0812">Transmembrane</keyword>
<dbReference type="InterPro" id="IPR036971">
    <property type="entry name" value="PDEase_catalytic_dom_sf"/>
</dbReference>
<feature type="region of interest" description="Disordered" evidence="7">
    <location>
        <begin position="1650"/>
        <end position="1687"/>
    </location>
</feature>
<dbReference type="InterPro" id="IPR050401">
    <property type="entry name" value="Cyclic_nucleotide_synthase"/>
</dbReference>
<evidence type="ECO:0000256" key="5">
    <source>
        <dbReference type="ARBA" id="ARBA00023136"/>
    </source>
</evidence>
<dbReference type="SMART" id="SM00044">
    <property type="entry name" value="CYCc"/>
    <property type="match status" value="1"/>
</dbReference>
<feature type="region of interest" description="Disordered" evidence="7">
    <location>
        <begin position="382"/>
        <end position="425"/>
    </location>
</feature>
<dbReference type="Pfam" id="PF00233">
    <property type="entry name" value="PDEase_I"/>
    <property type="match status" value="1"/>
</dbReference>
<dbReference type="eggNOG" id="KOG3689">
    <property type="taxonomic scope" value="Eukaryota"/>
</dbReference>
<evidence type="ECO:0000259" key="9">
    <source>
        <dbReference type="PROSITE" id="PS50125"/>
    </source>
</evidence>
<evidence type="ECO:0000313" key="10">
    <source>
        <dbReference type="EMBL" id="EED89962.1"/>
    </source>
</evidence>
<evidence type="ECO:0000256" key="3">
    <source>
        <dbReference type="ARBA" id="ARBA00022741"/>
    </source>
</evidence>
<feature type="region of interest" description="Disordered" evidence="7">
    <location>
        <begin position="271"/>
        <end position="368"/>
    </location>
</feature>
<keyword evidence="4 8" id="KW-1133">Transmembrane helix</keyword>
<reference evidence="10 11" key="2">
    <citation type="journal article" date="2008" name="Nature">
        <title>The Phaeodactylum genome reveals the evolutionary history of diatom genomes.</title>
        <authorList>
            <person name="Bowler C."/>
            <person name="Allen A.E."/>
            <person name="Badger J.H."/>
            <person name="Grimwood J."/>
            <person name="Jabbari K."/>
            <person name="Kuo A."/>
            <person name="Maheswari U."/>
            <person name="Martens C."/>
            <person name="Maumus F."/>
            <person name="Otillar R.P."/>
            <person name="Rayko E."/>
            <person name="Salamov A."/>
            <person name="Vandepoele K."/>
            <person name="Beszteri B."/>
            <person name="Gruber A."/>
            <person name="Heijde M."/>
            <person name="Katinka M."/>
            <person name="Mock T."/>
            <person name="Valentin K."/>
            <person name="Verret F."/>
            <person name="Berges J.A."/>
            <person name="Brownlee C."/>
            <person name="Cadoret J.P."/>
            <person name="Chiovitti A."/>
            <person name="Choi C.J."/>
            <person name="Coesel S."/>
            <person name="De Martino A."/>
            <person name="Detter J.C."/>
            <person name="Durkin C."/>
            <person name="Falciatore A."/>
            <person name="Fournet J."/>
            <person name="Haruta M."/>
            <person name="Huysman M.J."/>
            <person name="Jenkins B.D."/>
            <person name="Jiroutova K."/>
            <person name="Jorgensen R.E."/>
            <person name="Joubert Y."/>
            <person name="Kaplan A."/>
            <person name="Kroger N."/>
            <person name="Kroth P.G."/>
            <person name="La Roche J."/>
            <person name="Lindquist E."/>
            <person name="Lommer M."/>
            <person name="Martin-Jezequel V."/>
            <person name="Lopez P.J."/>
            <person name="Lucas S."/>
            <person name="Mangogna M."/>
            <person name="McGinnis K."/>
            <person name="Medlin L.K."/>
            <person name="Montsant A."/>
            <person name="Oudot-Le Secq M.P."/>
            <person name="Napoli C."/>
            <person name="Obornik M."/>
            <person name="Parker M.S."/>
            <person name="Petit J.L."/>
            <person name="Porcel B.M."/>
            <person name="Poulsen N."/>
            <person name="Robison M."/>
            <person name="Rychlewski L."/>
            <person name="Rynearson T.A."/>
            <person name="Schmutz J."/>
            <person name="Shapiro H."/>
            <person name="Siaut M."/>
            <person name="Stanley M."/>
            <person name="Sussman M.R."/>
            <person name="Taylor A.R."/>
            <person name="Vardi A."/>
            <person name="von Dassow P."/>
            <person name="Vyverman W."/>
            <person name="Willis A."/>
            <person name="Wyrwicz L.S."/>
            <person name="Rokhsar D.S."/>
            <person name="Weissenbach J."/>
            <person name="Armbrust E.V."/>
            <person name="Green B.R."/>
            <person name="Van de Peer Y."/>
            <person name="Grigoriev I.V."/>
        </authorList>
    </citation>
    <scope>NUCLEOTIDE SEQUENCE [LARGE SCALE GENOMIC DNA]</scope>
    <source>
        <strain evidence="10 11">CCMP1335</strain>
    </source>
</reference>
<feature type="compositionally biased region" description="Polar residues" evidence="7">
    <location>
        <begin position="349"/>
        <end position="367"/>
    </location>
</feature>
<evidence type="ECO:0000256" key="7">
    <source>
        <dbReference type="SAM" id="MobiDB-lite"/>
    </source>
</evidence>
<dbReference type="InterPro" id="IPR001054">
    <property type="entry name" value="A/G_cyclase"/>
</dbReference>
<dbReference type="Gene3D" id="3.30.70.1230">
    <property type="entry name" value="Nucleotide cyclase"/>
    <property type="match status" value="1"/>
</dbReference>
<dbReference type="PROSITE" id="PS50125">
    <property type="entry name" value="GUANYLATE_CYCLASE_2"/>
    <property type="match status" value="1"/>
</dbReference>
<evidence type="ECO:0000256" key="1">
    <source>
        <dbReference type="ARBA" id="ARBA00004370"/>
    </source>
</evidence>
<dbReference type="InParanoid" id="B8C8Z4"/>
<dbReference type="STRING" id="35128.B8C8Z4"/>
<dbReference type="PaxDb" id="35128-Thaps8258"/>
<dbReference type="EMBL" id="CM000646">
    <property type="protein sequence ID" value="EED89962.1"/>
    <property type="molecule type" value="Genomic_DNA"/>
</dbReference>
<feature type="compositionally biased region" description="Polar residues" evidence="7">
    <location>
        <begin position="382"/>
        <end position="400"/>
    </location>
</feature>
<dbReference type="CDD" id="cd07302">
    <property type="entry name" value="CHD"/>
    <property type="match status" value="1"/>
</dbReference>
<feature type="region of interest" description="Disordered" evidence="7">
    <location>
        <begin position="144"/>
        <end position="177"/>
    </location>
</feature>
<keyword evidence="5 8" id="KW-0472">Membrane</keyword>
<dbReference type="GeneID" id="7447001"/>
<comment type="subcellular location">
    <subcellularLocation>
        <location evidence="1">Membrane</location>
    </subcellularLocation>
</comment>